<dbReference type="GeneID" id="63921657"/>
<accession>A0A074VMM8</accession>
<reference evidence="1 2" key="1">
    <citation type="journal article" date="2014" name="BMC Genomics">
        <title>Genome sequencing of four Aureobasidium pullulans varieties: biotechnological potential, stress tolerance, and description of new species.</title>
        <authorList>
            <person name="Gostin Ar C."/>
            <person name="Ohm R.A."/>
            <person name="Kogej T."/>
            <person name="Sonjak S."/>
            <person name="Turk M."/>
            <person name="Zajc J."/>
            <person name="Zalar P."/>
            <person name="Grube M."/>
            <person name="Sun H."/>
            <person name="Han J."/>
            <person name="Sharma A."/>
            <person name="Chiniquy J."/>
            <person name="Ngan C.Y."/>
            <person name="Lipzen A."/>
            <person name="Barry K."/>
            <person name="Grigoriev I.V."/>
            <person name="Gunde-Cimerman N."/>
        </authorList>
    </citation>
    <scope>NUCLEOTIDE SEQUENCE [LARGE SCALE GENOMIC DNA]</scope>
    <source>
        <strain evidence="1 2">CBS 110374</strain>
    </source>
</reference>
<dbReference type="AlphaFoldDB" id="A0A074VMM8"/>
<name>A0A074VMM8_AURM1</name>
<dbReference type="EMBL" id="KL584836">
    <property type="protein sequence ID" value="KEQ61980.1"/>
    <property type="molecule type" value="Genomic_DNA"/>
</dbReference>
<evidence type="ECO:0000313" key="2">
    <source>
        <dbReference type="Proteomes" id="UP000030672"/>
    </source>
</evidence>
<organism evidence="1 2">
    <name type="scientific">Aureobasidium melanogenum (strain CBS 110374)</name>
    <name type="common">Aureobasidium pullulans var. melanogenum</name>
    <dbReference type="NCBI Taxonomy" id="1043003"/>
    <lineage>
        <taxon>Eukaryota</taxon>
        <taxon>Fungi</taxon>
        <taxon>Dikarya</taxon>
        <taxon>Ascomycota</taxon>
        <taxon>Pezizomycotina</taxon>
        <taxon>Dothideomycetes</taxon>
        <taxon>Dothideomycetidae</taxon>
        <taxon>Dothideales</taxon>
        <taxon>Saccotheciaceae</taxon>
        <taxon>Aureobasidium</taxon>
    </lineage>
</organism>
<gene>
    <name evidence="1" type="ORF">M437DRAFT_85410</name>
</gene>
<protein>
    <submittedName>
        <fullName evidence="1">Uncharacterized protein</fullName>
    </submittedName>
</protein>
<dbReference type="RefSeq" id="XP_040879003.1">
    <property type="nucleotide sequence ID" value="XM_041028284.1"/>
</dbReference>
<proteinExistence type="predicted"/>
<sequence>MFSPLAIQTITRCAAQAQAMERVVVGENVSLVPRHKLDKKVKTAKTTKGSKDGKNENLCATQKDQTLRQQVPAPPLHVLTSRRATYFANVLTASIFCINNSQHFCNFTVESQEQWTALLESYKDVRYRKFTPAYEEVPDILERLRTIKFVHCSSANSNEEKHVEQSHNIANSNSIPSVASTQRRAKAKVNSHQTMPPPADVTLPSEPTQAFRRPESMKQLPRLTPQSFRQQIRNQGLEGIFVEFVPFASLAESNPAKRYKEHLEQHGMAGYVEWVVPGSGWH</sequence>
<dbReference type="Proteomes" id="UP000030672">
    <property type="component" value="Unassembled WGS sequence"/>
</dbReference>
<evidence type="ECO:0000313" key="1">
    <source>
        <dbReference type="EMBL" id="KEQ61980.1"/>
    </source>
</evidence>
<dbReference type="HOGENOM" id="CLU_986887_0_0_1"/>
<keyword evidence="2" id="KW-1185">Reference proteome</keyword>